<accession>A0A6M3IJP6</accession>
<sequence>MANKKVWYAKDATLMVDTVVATVDTAKTLYENISATGTWTSRIKDVKVSPPERDVDAINVLGYQQLKSEGRPTMATCTFNTVYYPQGAVTNTTLKDFLFGLGTAGTGTAVGYNRYRGGEKSTNDRTEMACLITYSRPGAAVIDTSMVLFNNATVTSGPISLNSDGEVEQEFTIKCLAPDYYEDTGAIADPAT</sequence>
<protein>
    <recommendedName>
        <fullName evidence="3">Tail protein</fullName>
    </recommendedName>
</protein>
<proteinExistence type="predicted"/>
<organism evidence="1">
    <name type="scientific">viral metagenome</name>
    <dbReference type="NCBI Taxonomy" id="1070528"/>
    <lineage>
        <taxon>unclassified sequences</taxon>
        <taxon>metagenomes</taxon>
        <taxon>organismal metagenomes</taxon>
    </lineage>
</organism>
<evidence type="ECO:0008006" key="3">
    <source>
        <dbReference type="Google" id="ProtNLM"/>
    </source>
</evidence>
<dbReference type="EMBL" id="MT141279">
    <property type="protein sequence ID" value="QJA57551.1"/>
    <property type="molecule type" value="Genomic_DNA"/>
</dbReference>
<gene>
    <name evidence="2" type="ORF">MM415A03112_0007</name>
    <name evidence="1" type="ORF">MM415B01626_0012</name>
</gene>
<evidence type="ECO:0000313" key="2">
    <source>
        <dbReference type="EMBL" id="QJA71653.1"/>
    </source>
</evidence>
<dbReference type="AlphaFoldDB" id="A0A6M3IJP6"/>
<dbReference type="EMBL" id="MT141889">
    <property type="protein sequence ID" value="QJA71653.1"/>
    <property type="molecule type" value="Genomic_DNA"/>
</dbReference>
<reference evidence="1" key="1">
    <citation type="submission" date="2020-03" db="EMBL/GenBank/DDBJ databases">
        <title>The deep terrestrial virosphere.</title>
        <authorList>
            <person name="Holmfeldt K."/>
            <person name="Nilsson E."/>
            <person name="Simone D."/>
            <person name="Lopez-Fernandez M."/>
            <person name="Wu X."/>
            <person name="de Brujin I."/>
            <person name="Lundin D."/>
            <person name="Andersson A."/>
            <person name="Bertilsson S."/>
            <person name="Dopson M."/>
        </authorList>
    </citation>
    <scope>NUCLEOTIDE SEQUENCE</scope>
    <source>
        <strain evidence="2">MM415A03112</strain>
        <strain evidence="1">MM415B01626</strain>
    </source>
</reference>
<evidence type="ECO:0000313" key="1">
    <source>
        <dbReference type="EMBL" id="QJA57551.1"/>
    </source>
</evidence>
<name>A0A6M3IJP6_9ZZZZ</name>